<dbReference type="AlphaFoldDB" id="A0A1V6SNL5"/>
<comment type="cofactor">
    <cofactor evidence="1">
        <name>pyridoxal 5'-phosphate</name>
        <dbReference type="ChEBI" id="CHEBI:597326"/>
    </cofactor>
</comment>
<evidence type="ECO:0000256" key="3">
    <source>
        <dbReference type="ARBA" id="ARBA00022898"/>
    </source>
</evidence>
<dbReference type="GO" id="GO:0030378">
    <property type="term" value="F:serine racemase activity"/>
    <property type="evidence" value="ECO:0007669"/>
    <property type="project" value="TreeGrafter"/>
</dbReference>
<evidence type="ECO:0000259" key="5">
    <source>
        <dbReference type="Pfam" id="PF00291"/>
    </source>
</evidence>
<keyword evidence="4" id="KW-0456">Lyase</keyword>
<dbReference type="FunFam" id="3.40.50.1100:FF:000005">
    <property type="entry name" value="Threonine dehydratase catabolic"/>
    <property type="match status" value="1"/>
</dbReference>
<dbReference type="EMBL" id="MLKD01000029">
    <property type="protein sequence ID" value="OQE15264.1"/>
    <property type="molecule type" value="Genomic_DNA"/>
</dbReference>
<dbReference type="Pfam" id="PF00291">
    <property type="entry name" value="PALP"/>
    <property type="match status" value="1"/>
</dbReference>
<dbReference type="GO" id="GO:0018114">
    <property type="term" value="F:threonine racemase activity"/>
    <property type="evidence" value="ECO:0007669"/>
    <property type="project" value="TreeGrafter"/>
</dbReference>
<dbReference type="GO" id="GO:0008721">
    <property type="term" value="F:D-serine ammonia-lyase activity"/>
    <property type="evidence" value="ECO:0007669"/>
    <property type="project" value="TreeGrafter"/>
</dbReference>
<gene>
    <name evidence="6" type="ORF">PENSTE_c029G07813</name>
</gene>
<keyword evidence="7" id="KW-1185">Reference proteome</keyword>
<proteinExistence type="inferred from homology"/>
<protein>
    <recommendedName>
        <fullName evidence="5">Tryptophan synthase beta chain-like PALP domain-containing protein</fullName>
    </recommendedName>
</protein>
<comment type="caution">
    <text evidence="6">The sequence shown here is derived from an EMBL/GenBank/DDBJ whole genome shotgun (WGS) entry which is preliminary data.</text>
</comment>
<evidence type="ECO:0000313" key="6">
    <source>
        <dbReference type="EMBL" id="OQE15264.1"/>
    </source>
</evidence>
<dbReference type="Gene3D" id="3.40.50.1100">
    <property type="match status" value="2"/>
</dbReference>
<dbReference type="SUPFAM" id="SSF53686">
    <property type="entry name" value="Tryptophan synthase beta subunit-like PLP-dependent enzymes"/>
    <property type="match status" value="1"/>
</dbReference>
<dbReference type="InterPro" id="IPR001926">
    <property type="entry name" value="TrpB-like_PALP"/>
</dbReference>
<comment type="similarity">
    <text evidence="2">Belongs to the serine/threonine dehydratase family.</text>
</comment>
<sequence length="369" mass="39557">MTSPAEQAQSLTPTAIEAAYGLIQPYVHRTPLLTCKTLDSIASTPQSPESLVGTPFEGQTPASPKFRLFFKCENLQRIGAFKARGAFHALLRLIEARGEKEVRQRGVITHSSGNHAQALALAASTLNIPAHIVMPSISTSSKIAGTRSYGANVVFSGSTSVEREAVVAEIQAKTNAILIPPYDDFNIICGQGTTALELNAQYTEQVRSERTLDAVITPIGGGGLNSGVATFFSDKSTRVFGAEPAHEGADDCRRGLQAGERVTRVSTLTIADGLRTPVGLLNWEVISNKRKVEGVFAVTEEQIKAAMRLVLERMKVVVEPSAVVGLAVCLFDEEFRRRVEEEGGEKGWDVAVVFSGGNTTVEAIAKLFG</sequence>
<evidence type="ECO:0000256" key="1">
    <source>
        <dbReference type="ARBA" id="ARBA00001933"/>
    </source>
</evidence>
<reference evidence="7" key="1">
    <citation type="journal article" date="2017" name="Nat. Microbiol.">
        <title>Global analysis of biosynthetic gene clusters reveals vast potential of secondary metabolite production in Penicillium species.</title>
        <authorList>
            <person name="Nielsen J.C."/>
            <person name="Grijseels S."/>
            <person name="Prigent S."/>
            <person name="Ji B."/>
            <person name="Dainat J."/>
            <person name="Nielsen K.F."/>
            <person name="Frisvad J.C."/>
            <person name="Workman M."/>
            <person name="Nielsen J."/>
        </authorList>
    </citation>
    <scope>NUCLEOTIDE SEQUENCE [LARGE SCALE GENOMIC DNA]</scope>
    <source>
        <strain evidence="7">IBT 24891</strain>
    </source>
</reference>
<name>A0A1V6SNL5_9EURO</name>
<dbReference type="PANTHER" id="PTHR43050:SF1">
    <property type="entry name" value="SERINE RACEMASE"/>
    <property type="match status" value="1"/>
</dbReference>
<organism evidence="6 7">
    <name type="scientific">Penicillium steckii</name>
    <dbReference type="NCBI Taxonomy" id="303698"/>
    <lineage>
        <taxon>Eukaryota</taxon>
        <taxon>Fungi</taxon>
        <taxon>Dikarya</taxon>
        <taxon>Ascomycota</taxon>
        <taxon>Pezizomycotina</taxon>
        <taxon>Eurotiomycetes</taxon>
        <taxon>Eurotiomycetidae</taxon>
        <taxon>Eurotiales</taxon>
        <taxon>Aspergillaceae</taxon>
        <taxon>Penicillium</taxon>
    </lineage>
</organism>
<evidence type="ECO:0000256" key="4">
    <source>
        <dbReference type="ARBA" id="ARBA00023239"/>
    </source>
</evidence>
<dbReference type="Proteomes" id="UP000191285">
    <property type="component" value="Unassembled WGS sequence"/>
</dbReference>
<dbReference type="PANTHER" id="PTHR43050">
    <property type="entry name" value="SERINE / THREONINE RACEMASE FAMILY MEMBER"/>
    <property type="match status" value="1"/>
</dbReference>
<dbReference type="GO" id="GO:0005524">
    <property type="term" value="F:ATP binding"/>
    <property type="evidence" value="ECO:0007669"/>
    <property type="project" value="TreeGrafter"/>
</dbReference>
<keyword evidence="3" id="KW-0663">Pyridoxal phosphate</keyword>
<accession>A0A1V6SNL5</accession>
<dbReference type="CDD" id="cd01562">
    <property type="entry name" value="Thr-dehyd"/>
    <property type="match status" value="1"/>
</dbReference>
<dbReference type="STRING" id="303698.A0A1V6SNL5"/>
<evidence type="ECO:0000256" key="2">
    <source>
        <dbReference type="ARBA" id="ARBA00010869"/>
    </source>
</evidence>
<dbReference type="GO" id="GO:0003941">
    <property type="term" value="F:L-serine ammonia-lyase activity"/>
    <property type="evidence" value="ECO:0007669"/>
    <property type="project" value="TreeGrafter"/>
</dbReference>
<evidence type="ECO:0000313" key="7">
    <source>
        <dbReference type="Proteomes" id="UP000191285"/>
    </source>
</evidence>
<dbReference type="GO" id="GO:0030170">
    <property type="term" value="F:pyridoxal phosphate binding"/>
    <property type="evidence" value="ECO:0007669"/>
    <property type="project" value="TreeGrafter"/>
</dbReference>
<dbReference type="GO" id="GO:0000287">
    <property type="term" value="F:magnesium ion binding"/>
    <property type="evidence" value="ECO:0007669"/>
    <property type="project" value="TreeGrafter"/>
</dbReference>
<dbReference type="InterPro" id="IPR036052">
    <property type="entry name" value="TrpB-like_PALP_sf"/>
</dbReference>
<feature type="domain" description="Tryptophan synthase beta chain-like PALP" evidence="5">
    <location>
        <begin position="55"/>
        <end position="342"/>
    </location>
</feature>